<organism evidence="2 3">
    <name type="scientific">Nonomuraea recticatena</name>
    <dbReference type="NCBI Taxonomy" id="46178"/>
    <lineage>
        <taxon>Bacteria</taxon>
        <taxon>Bacillati</taxon>
        <taxon>Actinomycetota</taxon>
        <taxon>Actinomycetes</taxon>
        <taxon>Streptosporangiales</taxon>
        <taxon>Streptosporangiaceae</taxon>
        <taxon>Nonomuraea</taxon>
    </lineage>
</organism>
<gene>
    <name evidence="2" type="ORF">GCM10010412_036220</name>
</gene>
<dbReference type="EMBL" id="BAAATE010000008">
    <property type="protein sequence ID" value="GAA2662444.1"/>
    <property type="molecule type" value="Genomic_DNA"/>
</dbReference>
<evidence type="ECO:0000313" key="2">
    <source>
        <dbReference type="EMBL" id="GAA2662444.1"/>
    </source>
</evidence>
<accession>A0ABP6EA53</accession>
<protein>
    <recommendedName>
        <fullName evidence="4">Secreted protein</fullName>
    </recommendedName>
</protein>
<dbReference type="Proteomes" id="UP001501666">
    <property type="component" value="Unassembled WGS sequence"/>
</dbReference>
<keyword evidence="3" id="KW-1185">Reference proteome</keyword>
<keyword evidence="1" id="KW-0732">Signal</keyword>
<comment type="caution">
    <text evidence="2">The sequence shown here is derived from an EMBL/GenBank/DDBJ whole genome shotgun (WGS) entry which is preliminary data.</text>
</comment>
<evidence type="ECO:0008006" key="4">
    <source>
        <dbReference type="Google" id="ProtNLM"/>
    </source>
</evidence>
<reference evidence="3" key="1">
    <citation type="journal article" date="2019" name="Int. J. Syst. Evol. Microbiol.">
        <title>The Global Catalogue of Microorganisms (GCM) 10K type strain sequencing project: providing services to taxonomists for standard genome sequencing and annotation.</title>
        <authorList>
            <consortium name="The Broad Institute Genomics Platform"/>
            <consortium name="The Broad Institute Genome Sequencing Center for Infectious Disease"/>
            <person name="Wu L."/>
            <person name="Ma J."/>
        </authorList>
    </citation>
    <scope>NUCLEOTIDE SEQUENCE [LARGE SCALE GENOMIC DNA]</scope>
    <source>
        <strain evidence="3">JCM 6835</strain>
    </source>
</reference>
<feature type="signal peptide" evidence="1">
    <location>
        <begin position="1"/>
        <end position="20"/>
    </location>
</feature>
<evidence type="ECO:0000313" key="3">
    <source>
        <dbReference type="Proteomes" id="UP001501666"/>
    </source>
</evidence>
<sequence length="92" mass="9118">MTRPAAVTLSSLALSRSVTSASPPSVKAIAHGTDNPSVTVRGPPGVVAGRAVPTGFAPPPTSTGAAAHPTVTTTVIMITSQTLMCPILTLCP</sequence>
<name>A0ABP6EA53_9ACTN</name>
<feature type="chain" id="PRO_5046616633" description="Secreted protein" evidence="1">
    <location>
        <begin position="21"/>
        <end position="92"/>
    </location>
</feature>
<proteinExistence type="predicted"/>
<evidence type="ECO:0000256" key="1">
    <source>
        <dbReference type="SAM" id="SignalP"/>
    </source>
</evidence>